<gene>
    <name evidence="1" type="ORF">IG193_05400</name>
</gene>
<dbReference type="InterPro" id="IPR011335">
    <property type="entry name" value="Restrct_endonuc-II-like"/>
</dbReference>
<reference evidence="1 2" key="1">
    <citation type="submission" date="2020-10" db="EMBL/GenBank/DDBJ databases">
        <title>Thermofilum lucidum 3507LT sp. nov. a novel member of Thermofilaceae family isolated from Chile hot spring, and proposal of description order Thermofilales.</title>
        <authorList>
            <person name="Zayulina K.S."/>
            <person name="Elcheninov A.G."/>
            <person name="Toshchakov S.V."/>
            <person name="Kublanov I.V."/>
        </authorList>
    </citation>
    <scope>NUCLEOTIDE SEQUENCE [LARGE SCALE GENOMIC DNA]</scope>
    <source>
        <strain evidence="1 2">3507LT</strain>
    </source>
</reference>
<organism evidence="1 2">
    <name type="scientific">Infirmifilum lucidum</name>
    <dbReference type="NCBI Taxonomy" id="2776706"/>
    <lineage>
        <taxon>Archaea</taxon>
        <taxon>Thermoproteota</taxon>
        <taxon>Thermoprotei</taxon>
        <taxon>Thermofilales</taxon>
        <taxon>Thermofilaceae</taxon>
        <taxon>Infirmifilum</taxon>
    </lineage>
</organism>
<dbReference type="KEGG" id="thel:IG193_05400"/>
<dbReference type="InParanoid" id="A0A7L9FF07"/>
<protein>
    <recommendedName>
        <fullName evidence="3">Restriction endonuclease type IV Mrr domain-containing protein</fullName>
    </recommendedName>
</protein>
<evidence type="ECO:0008006" key="3">
    <source>
        <dbReference type="Google" id="ProtNLM"/>
    </source>
</evidence>
<dbReference type="SUPFAM" id="SSF52980">
    <property type="entry name" value="Restriction endonuclease-like"/>
    <property type="match status" value="1"/>
</dbReference>
<dbReference type="Proteomes" id="UP000594121">
    <property type="component" value="Chromosome"/>
</dbReference>
<evidence type="ECO:0000313" key="2">
    <source>
        <dbReference type="Proteomes" id="UP000594121"/>
    </source>
</evidence>
<name>A0A7L9FF07_9CREN</name>
<proteinExistence type="predicted"/>
<sequence length="210" mass="23637">MSIAEVERETGINRIFVEELLRSLNIAVEDGVIRERLSGVLLKAWLAGHDIVSLALNSGWSSLEELVSHVLSESGYRTYRTVRFRFQGRRFEVDVLAFKTGLALCIDCKRWKRLREGMLRRAAEAQHARCGILSKALEAGLLIYDVPAGEYKMLPLIVSLYEPSTVIHSNTIITGLRGLVELTSEDTVYMLASASIQPVSFTVPRRIRLF</sequence>
<accession>A0A7L9FF07</accession>
<dbReference type="AlphaFoldDB" id="A0A7L9FF07"/>
<evidence type="ECO:0000313" key="1">
    <source>
        <dbReference type="EMBL" id="QOJ78211.1"/>
    </source>
</evidence>
<dbReference type="GeneID" id="59149310"/>
<keyword evidence="2" id="KW-1185">Reference proteome</keyword>
<dbReference type="EMBL" id="CP062310">
    <property type="protein sequence ID" value="QOJ78211.1"/>
    <property type="molecule type" value="Genomic_DNA"/>
</dbReference>
<dbReference type="RefSeq" id="WP_192818183.1">
    <property type="nucleotide sequence ID" value="NZ_CP062310.1"/>
</dbReference>